<name>A0ABQ9HYZ6_9NEOP</name>
<proteinExistence type="predicted"/>
<evidence type="ECO:0000313" key="2">
    <source>
        <dbReference type="Proteomes" id="UP001159363"/>
    </source>
</evidence>
<evidence type="ECO:0000313" key="1">
    <source>
        <dbReference type="EMBL" id="KAJ8889617.1"/>
    </source>
</evidence>
<dbReference type="Proteomes" id="UP001159363">
    <property type="component" value="Chromosome 3"/>
</dbReference>
<accession>A0ABQ9HYZ6</accession>
<dbReference type="EMBL" id="JARBHB010000003">
    <property type="protein sequence ID" value="KAJ8889617.1"/>
    <property type="molecule type" value="Genomic_DNA"/>
</dbReference>
<reference evidence="1 2" key="1">
    <citation type="submission" date="2023-02" db="EMBL/GenBank/DDBJ databases">
        <title>LHISI_Scaffold_Assembly.</title>
        <authorList>
            <person name="Stuart O.P."/>
            <person name="Cleave R."/>
            <person name="Magrath M.J.L."/>
            <person name="Mikheyev A.S."/>
        </authorList>
    </citation>
    <scope>NUCLEOTIDE SEQUENCE [LARGE SCALE GENOMIC DNA]</scope>
    <source>
        <strain evidence="1">Daus_M_001</strain>
        <tissue evidence="1">Leg muscle</tissue>
    </source>
</reference>
<gene>
    <name evidence="1" type="ORF">PR048_009117</name>
</gene>
<protein>
    <submittedName>
        <fullName evidence="1">Uncharacterized protein</fullName>
    </submittedName>
</protein>
<organism evidence="1 2">
    <name type="scientific">Dryococelus australis</name>
    <dbReference type="NCBI Taxonomy" id="614101"/>
    <lineage>
        <taxon>Eukaryota</taxon>
        <taxon>Metazoa</taxon>
        <taxon>Ecdysozoa</taxon>
        <taxon>Arthropoda</taxon>
        <taxon>Hexapoda</taxon>
        <taxon>Insecta</taxon>
        <taxon>Pterygota</taxon>
        <taxon>Neoptera</taxon>
        <taxon>Polyneoptera</taxon>
        <taxon>Phasmatodea</taxon>
        <taxon>Verophasmatodea</taxon>
        <taxon>Anareolatae</taxon>
        <taxon>Phasmatidae</taxon>
        <taxon>Eurycanthinae</taxon>
        <taxon>Dryococelus</taxon>
    </lineage>
</organism>
<sequence length="159" mass="17332">MCQGPTNPSVLLDSADQANFISDNCLSRLSIPCRKKTQPHQTVFSTDAFVLPHVTGHIPSSLVHPQAWGHLAHLQLADPAIVTPGSIGMLLGAELFPYLLKGSKCEHGRPGTPVALHTHFGDHIFHHSFLASSLSPSLDTVVEHFGNYKNCLLMNLHHH</sequence>
<keyword evidence="2" id="KW-1185">Reference proteome</keyword>
<comment type="caution">
    <text evidence="1">The sequence shown here is derived from an EMBL/GenBank/DDBJ whole genome shotgun (WGS) entry which is preliminary data.</text>
</comment>